<gene>
    <name evidence="1" type="ORF">DARMORV10_C05P60980.1</name>
</gene>
<dbReference type="InterPro" id="IPR045107">
    <property type="entry name" value="SAC3/GANP/THP3"/>
</dbReference>
<dbReference type="PANTHER" id="PTHR12436">
    <property type="entry name" value="80 KDA MCM3-ASSOCIATED PROTEIN"/>
    <property type="match status" value="1"/>
</dbReference>
<sequence>MHAHFSRLRTHALTSLHAGLLNNQGLPVSDTSKWIGMEEEDIEALLEYHGFSIKVFEEPYMVKANKGYQQETPPPQSLKKQTSLRLVDKVMTDSKTSLLLEEDKPVRTSVINPVRPSDVKPAVDQQNRNHFTPAGEFHSPGFPQAESLNLKKQPNGGHTSTSPAEIKFPFAEHMQTNLVPGSILQQKSPTRVENISALEESVPEAAMTVTLEEGFDDIEQEDEDGHEDITSQYEEEVAKAKLKLIIRLWKRWSSRQSELRERRQLAAAAALNSLTLGTPIRLSKTDRACGEFDIDQAMKRRFEEREKSWSRLNISDVVADILVERNPDSKCIWWKVILCTQIKSVDSSSQDTHSAASRWLSSKLIPDTEHSISDDNLLFSSPGVSVWNKWVASGSDSDSRCCLSVARDVEADNDPRGASAVLFLASKSIPLNLQREHLNRILESVPNRSLLPLLVLTSSSNGESVGPDTNLVSELGLHDINKSKIASFTVVSIANYSQKGHEVRFFSDSRLRDGLKWLAGNSPPLPNLHHVKPRELVLTHFSFSLELLKQMSDQEVGPNICISAFNEALETSKRNITSAAEANPICWPGPETMLLDSNRKEHLMAKRYLPELDWSSAESIEQFNSVLENCKLPYFEDDLTWLTLGCASGAEIEKHTQRLEGCLVEYLTQTSNLMGDSLASKEAGVMLQRNTTLELHNSSYYHIIPRWIGIFQRIFNWRIMDVLDSSSSSAYVQKSDLAISASSYADKFLSEDASYQSSRPKQWSKSAAPP</sequence>
<reference evidence="1" key="1">
    <citation type="submission" date="2021-01" db="EMBL/GenBank/DDBJ databases">
        <authorList>
            <consortium name="Genoscope - CEA"/>
            <person name="William W."/>
        </authorList>
    </citation>
    <scope>NUCLEOTIDE SEQUENCE</scope>
</reference>
<dbReference type="PANTHER" id="PTHR12436:SF35">
    <property type="entry name" value="PCI DOMAIN-CONTAINING PROTEIN"/>
    <property type="match status" value="1"/>
</dbReference>
<evidence type="ECO:0000313" key="1">
    <source>
        <dbReference type="EMBL" id="CAF1937519.1"/>
    </source>
</evidence>
<dbReference type="Gene3D" id="1.25.40.990">
    <property type="match status" value="1"/>
</dbReference>
<protein>
    <submittedName>
        <fullName evidence="1">(rape) hypothetical protein</fullName>
    </submittedName>
</protein>
<dbReference type="Proteomes" id="UP001295469">
    <property type="component" value="Chromosome C05"/>
</dbReference>
<name>A0A816L6G6_BRANA</name>
<dbReference type="AlphaFoldDB" id="A0A816L6G6"/>
<accession>A0A816L6G6</accession>
<proteinExistence type="predicted"/>
<organism evidence="1">
    <name type="scientific">Brassica napus</name>
    <name type="common">Rape</name>
    <dbReference type="NCBI Taxonomy" id="3708"/>
    <lineage>
        <taxon>Eukaryota</taxon>
        <taxon>Viridiplantae</taxon>
        <taxon>Streptophyta</taxon>
        <taxon>Embryophyta</taxon>
        <taxon>Tracheophyta</taxon>
        <taxon>Spermatophyta</taxon>
        <taxon>Magnoliopsida</taxon>
        <taxon>eudicotyledons</taxon>
        <taxon>Gunneridae</taxon>
        <taxon>Pentapetalae</taxon>
        <taxon>rosids</taxon>
        <taxon>malvids</taxon>
        <taxon>Brassicales</taxon>
        <taxon>Brassicaceae</taxon>
        <taxon>Brassiceae</taxon>
        <taxon>Brassica</taxon>
    </lineage>
</organism>
<dbReference type="EMBL" id="HG994369">
    <property type="protein sequence ID" value="CAF1937519.1"/>
    <property type="molecule type" value="Genomic_DNA"/>
</dbReference>